<dbReference type="Proteomes" id="UP001142153">
    <property type="component" value="Unassembled WGS sequence"/>
</dbReference>
<feature type="region of interest" description="Disordered" evidence="1">
    <location>
        <begin position="69"/>
        <end position="129"/>
    </location>
</feature>
<feature type="compositionally biased region" description="Basic and acidic residues" evidence="1">
    <location>
        <begin position="69"/>
        <end position="84"/>
    </location>
</feature>
<keyword evidence="3" id="KW-1185">Reference proteome</keyword>
<sequence length="129" mass="14333">MAEDEVDPDVIDDLNKRANEDDAELPEDVEVPLNVSDDEAVKAVKQQFKDAGTECTDDEALELVEAARKKAEKKKAEKEKKESDDKSDDDSKDDSDDSKDKSKDDDKSDDSKDDSADKSDDDSKDDSDK</sequence>
<protein>
    <recommendedName>
        <fullName evidence="4">RNA polymerase sigma factor</fullName>
    </recommendedName>
</protein>
<feature type="region of interest" description="Disordered" evidence="1">
    <location>
        <begin position="1"/>
        <end position="36"/>
    </location>
</feature>
<reference evidence="2" key="1">
    <citation type="submission" date="2022-12" db="EMBL/GenBank/DDBJ databases">
        <authorList>
            <person name="Deng Y."/>
            <person name="Zhang Y.-Q."/>
        </authorList>
    </citation>
    <scope>NUCLEOTIDE SEQUENCE</scope>
    <source>
        <strain evidence="2">CPCC 205372</strain>
    </source>
</reference>
<feature type="compositionally biased region" description="Acidic residues" evidence="1">
    <location>
        <begin position="1"/>
        <end position="12"/>
    </location>
</feature>
<accession>A0ABT4PWG7</accession>
<gene>
    <name evidence="2" type="ORF">O6P37_18675</name>
</gene>
<feature type="compositionally biased region" description="Basic and acidic residues" evidence="1">
    <location>
        <begin position="98"/>
        <end position="118"/>
    </location>
</feature>
<proteinExistence type="predicted"/>
<feature type="compositionally biased region" description="Acidic residues" evidence="1">
    <location>
        <begin position="119"/>
        <end position="129"/>
    </location>
</feature>
<name>A0ABT4PWG7_9MYCO</name>
<evidence type="ECO:0008006" key="4">
    <source>
        <dbReference type="Google" id="ProtNLM"/>
    </source>
</evidence>
<organism evidence="2 3">
    <name type="scientific">Mycobacterium hippophais</name>
    <dbReference type="NCBI Taxonomy" id="3016340"/>
    <lineage>
        <taxon>Bacteria</taxon>
        <taxon>Bacillati</taxon>
        <taxon>Actinomycetota</taxon>
        <taxon>Actinomycetes</taxon>
        <taxon>Mycobacteriales</taxon>
        <taxon>Mycobacteriaceae</taxon>
        <taxon>Mycobacterium</taxon>
    </lineage>
</organism>
<evidence type="ECO:0000256" key="1">
    <source>
        <dbReference type="SAM" id="MobiDB-lite"/>
    </source>
</evidence>
<feature type="compositionally biased region" description="Acidic residues" evidence="1">
    <location>
        <begin position="85"/>
        <end position="97"/>
    </location>
</feature>
<evidence type="ECO:0000313" key="2">
    <source>
        <dbReference type="EMBL" id="MCZ8380896.1"/>
    </source>
</evidence>
<dbReference type="RefSeq" id="WP_269895482.1">
    <property type="nucleotide sequence ID" value="NZ_JAPZPY010000009.1"/>
</dbReference>
<dbReference type="EMBL" id="JAPZPY010000009">
    <property type="protein sequence ID" value="MCZ8380896.1"/>
    <property type="molecule type" value="Genomic_DNA"/>
</dbReference>
<feature type="compositionally biased region" description="Acidic residues" evidence="1">
    <location>
        <begin position="21"/>
        <end position="30"/>
    </location>
</feature>
<comment type="caution">
    <text evidence="2">The sequence shown here is derived from an EMBL/GenBank/DDBJ whole genome shotgun (WGS) entry which is preliminary data.</text>
</comment>
<evidence type="ECO:0000313" key="3">
    <source>
        <dbReference type="Proteomes" id="UP001142153"/>
    </source>
</evidence>